<dbReference type="CDD" id="cd01948">
    <property type="entry name" value="EAL"/>
    <property type="match status" value="1"/>
</dbReference>
<sequence>MEQAVANTKLAAKARDILTSIGEVVYDWTAAGDRLRWSANSNEVLDIDVVRTFGTGQRFSTAITPDTIASRYRSIFGSGRTDEGDGVSFACIYCLAPNGLDDERRIWVEESGRWFAGEDGRAKHVHGVLRVINERHQRQQRLLFLSQFDELTGLYNRSVFCDQLTQTIQKVSEQGHHACFLIAHIDNFRVVNEAYGFDVADQVIREVAGRISRRLRDGDLVGRISGTKFGLLINNCSEQEMAATADRFLETMRDELIMTEAGPVHVTLTMGGVMLGDVARDLRTAQVCALDALDRAKAHHRGSFRSFNDVPFAMDERERTIKMADDVIRALNDRRIQLAFQPIVASQNEEISFHEVLLRVDDRQGKPIPAGQFVEFAELLGLSGMLDHRILEMTLDVLFSCPDARLSINVSPDVGMDDEWSSYLEARIGNCPDVAERLIVEITETAAIRHMQEAVDFVDFLQKLGCKVAIDDFGAGYTSFRNLQALNVDLVKIDGSFVQNVHENAHNRAFVRMFTDLAKELDLEVVAEWVENEEVSDLLKQMGVDYLQGYHFGKASVTKPWISTDEVVDLELDQTEHEEAGAA</sequence>
<dbReference type="PROSITE" id="PS50883">
    <property type="entry name" value="EAL"/>
    <property type="match status" value="1"/>
</dbReference>
<dbReference type="PANTHER" id="PTHR33121">
    <property type="entry name" value="CYCLIC DI-GMP PHOSPHODIESTERASE PDEF"/>
    <property type="match status" value="1"/>
</dbReference>
<dbReference type="CDD" id="cd01949">
    <property type="entry name" value="GGDEF"/>
    <property type="match status" value="1"/>
</dbReference>
<keyword evidence="4" id="KW-1185">Reference proteome</keyword>
<dbReference type="PANTHER" id="PTHR33121:SF79">
    <property type="entry name" value="CYCLIC DI-GMP PHOSPHODIESTERASE PDED-RELATED"/>
    <property type="match status" value="1"/>
</dbReference>
<dbReference type="InterPro" id="IPR043128">
    <property type="entry name" value="Rev_trsase/Diguanyl_cyclase"/>
</dbReference>
<accession>A0A285PHM4</accession>
<evidence type="ECO:0000259" key="2">
    <source>
        <dbReference type="PROSITE" id="PS50887"/>
    </source>
</evidence>
<dbReference type="Proteomes" id="UP000219439">
    <property type="component" value="Unassembled WGS sequence"/>
</dbReference>
<evidence type="ECO:0000313" key="4">
    <source>
        <dbReference type="Proteomes" id="UP000219439"/>
    </source>
</evidence>
<dbReference type="Gene3D" id="3.20.20.450">
    <property type="entry name" value="EAL domain"/>
    <property type="match status" value="1"/>
</dbReference>
<protein>
    <submittedName>
        <fullName evidence="3">Diguanylate cyclase/phosphodiesterase</fullName>
    </submittedName>
</protein>
<dbReference type="EMBL" id="OBEL01000005">
    <property type="protein sequence ID" value="SNZ20773.1"/>
    <property type="molecule type" value="Genomic_DNA"/>
</dbReference>
<dbReference type="InterPro" id="IPR050706">
    <property type="entry name" value="Cyclic-di-GMP_PDE-like"/>
</dbReference>
<dbReference type="InterPro" id="IPR035919">
    <property type="entry name" value="EAL_sf"/>
</dbReference>
<name>A0A285PHM4_9HYPH</name>
<dbReference type="PROSITE" id="PS50887">
    <property type="entry name" value="GGDEF"/>
    <property type="match status" value="1"/>
</dbReference>
<evidence type="ECO:0000259" key="1">
    <source>
        <dbReference type="PROSITE" id="PS50883"/>
    </source>
</evidence>
<dbReference type="NCBIfam" id="TIGR00254">
    <property type="entry name" value="GGDEF"/>
    <property type="match status" value="1"/>
</dbReference>
<organism evidence="3 4">
    <name type="scientific">Cohaesibacter gelatinilyticus</name>
    <dbReference type="NCBI Taxonomy" id="372072"/>
    <lineage>
        <taxon>Bacteria</taxon>
        <taxon>Pseudomonadati</taxon>
        <taxon>Pseudomonadota</taxon>
        <taxon>Alphaproteobacteria</taxon>
        <taxon>Hyphomicrobiales</taxon>
        <taxon>Cohaesibacteraceae</taxon>
    </lineage>
</organism>
<feature type="domain" description="EAL" evidence="1">
    <location>
        <begin position="320"/>
        <end position="569"/>
    </location>
</feature>
<dbReference type="Gene3D" id="3.30.70.270">
    <property type="match status" value="1"/>
</dbReference>
<gene>
    <name evidence="3" type="ORF">SAMN06265368_3883</name>
</gene>
<dbReference type="SMART" id="SM00267">
    <property type="entry name" value="GGDEF"/>
    <property type="match status" value="1"/>
</dbReference>
<dbReference type="GO" id="GO:0071111">
    <property type="term" value="F:cyclic-guanylate-specific phosphodiesterase activity"/>
    <property type="evidence" value="ECO:0007669"/>
    <property type="project" value="InterPro"/>
</dbReference>
<dbReference type="Pfam" id="PF00563">
    <property type="entry name" value="EAL"/>
    <property type="match status" value="1"/>
</dbReference>
<proteinExistence type="predicted"/>
<dbReference type="AlphaFoldDB" id="A0A285PHM4"/>
<feature type="domain" description="GGDEF" evidence="2">
    <location>
        <begin position="176"/>
        <end position="309"/>
    </location>
</feature>
<dbReference type="InterPro" id="IPR001633">
    <property type="entry name" value="EAL_dom"/>
</dbReference>
<dbReference type="SUPFAM" id="SSF55073">
    <property type="entry name" value="Nucleotide cyclase"/>
    <property type="match status" value="1"/>
</dbReference>
<dbReference type="SMART" id="SM00052">
    <property type="entry name" value="EAL"/>
    <property type="match status" value="1"/>
</dbReference>
<reference evidence="3 4" key="1">
    <citation type="submission" date="2017-09" db="EMBL/GenBank/DDBJ databases">
        <authorList>
            <person name="Ehlers B."/>
            <person name="Leendertz F.H."/>
        </authorList>
    </citation>
    <scope>NUCLEOTIDE SEQUENCE [LARGE SCALE GENOMIC DNA]</scope>
    <source>
        <strain evidence="3 4">DSM 18289</strain>
    </source>
</reference>
<dbReference type="InterPro" id="IPR029787">
    <property type="entry name" value="Nucleotide_cyclase"/>
</dbReference>
<evidence type="ECO:0000313" key="3">
    <source>
        <dbReference type="EMBL" id="SNZ20773.1"/>
    </source>
</evidence>
<dbReference type="SUPFAM" id="SSF141868">
    <property type="entry name" value="EAL domain-like"/>
    <property type="match status" value="1"/>
</dbReference>
<dbReference type="InterPro" id="IPR000160">
    <property type="entry name" value="GGDEF_dom"/>
</dbReference>
<dbReference type="Pfam" id="PF00990">
    <property type="entry name" value="GGDEF"/>
    <property type="match status" value="1"/>
</dbReference>